<protein>
    <submittedName>
        <fullName evidence="2">ImmA/IrrE family metallo-endopeptidase</fullName>
    </submittedName>
</protein>
<dbReference type="Proteomes" id="UP000291144">
    <property type="component" value="Unassembled WGS sequence"/>
</dbReference>
<dbReference type="PANTHER" id="PTHR43236">
    <property type="entry name" value="ANTITOXIN HIGA1"/>
    <property type="match status" value="1"/>
</dbReference>
<name>A0A4R0KYA4_9ACTN</name>
<dbReference type="InterPro" id="IPR010359">
    <property type="entry name" value="IrrE_HExxH"/>
</dbReference>
<dbReference type="InterPro" id="IPR052345">
    <property type="entry name" value="Rad_response_metalloprotease"/>
</dbReference>
<gene>
    <name evidence="2" type="ORF">E0H73_10370</name>
</gene>
<evidence type="ECO:0000313" key="2">
    <source>
        <dbReference type="EMBL" id="TCC64754.1"/>
    </source>
</evidence>
<proteinExistence type="predicted"/>
<evidence type="ECO:0000259" key="1">
    <source>
        <dbReference type="Pfam" id="PF06114"/>
    </source>
</evidence>
<accession>A0A4R0KYA4</accession>
<dbReference type="Pfam" id="PF06114">
    <property type="entry name" value="Peptidase_M78"/>
    <property type="match status" value="1"/>
</dbReference>
<dbReference type="PANTHER" id="PTHR43236:SF1">
    <property type="entry name" value="BLL7220 PROTEIN"/>
    <property type="match status" value="1"/>
</dbReference>
<keyword evidence="3" id="KW-1185">Reference proteome</keyword>
<feature type="domain" description="IrrE N-terminal-like" evidence="1">
    <location>
        <begin position="73"/>
        <end position="159"/>
    </location>
</feature>
<evidence type="ECO:0000313" key="3">
    <source>
        <dbReference type="Proteomes" id="UP000291144"/>
    </source>
</evidence>
<dbReference type="Gene3D" id="1.10.10.2910">
    <property type="match status" value="1"/>
</dbReference>
<sequence length="343" mass="38516">MATADWPSTGIRLDLPIPAPATAARRTASLVVSRLDLEPPVNIEELLRARAEVHRVDWPHKTVDAILLKLSGHSPSVYLRATDNLFRERFTMAHELGHLMLPWHLPRANCAIGTGNLDLEKYSVEDEADIFASCLLIPDAWLLDLLRVHGDDMSEILRELNSAEVTTIAGLRALRRVLISGWIFVAYNKEIIATPGTSAHELRNMSVRKARRRLESQCYASGEAIVNDFTVRWYQMFSPAEPPERDPADGRTLHQQLVDAISMVESDEHERTHLANVCNGKVGGLLREASGRPATETFSILKYRFESSHVAFLLEQPDFISWLAEKARTIEAGDTKAKKGRRK</sequence>
<organism evidence="2 3">
    <name type="scientific">Kribbella pittospori</name>
    <dbReference type="NCBI Taxonomy" id="722689"/>
    <lineage>
        <taxon>Bacteria</taxon>
        <taxon>Bacillati</taxon>
        <taxon>Actinomycetota</taxon>
        <taxon>Actinomycetes</taxon>
        <taxon>Propionibacteriales</taxon>
        <taxon>Kribbellaceae</taxon>
        <taxon>Kribbella</taxon>
    </lineage>
</organism>
<reference evidence="2 3" key="1">
    <citation type="submission" date="2019-02" db="EMBL/GenBank/DDBJ databases">
        <title>Kribbella capetownensis sp. nov. and Kribbella speibonae sp. nov., isolated from soil.</title>
        <authorList>
            <person name="Curtis S.M."/>
            <person name="Norton I."/>
            <person name="Everest G.J."/>
            <person name="Meyers P.R."/>
        </authorList>
    </citation>
    <scope>NUCLEOTIDE SEQUENCE [LARGE SCALE GENOMIC DNA]</scope>
    <source>
        <strain evidence="2 3">NRRL B-24813</strain>
    </source>
</reference>
<dbReference type="OrthoDB" id="9794834at2"/>
<dbReference type="EMBL" id="SJKB01000002">
    <property type="protein sequence ID" value="TCC64754.1"/>
    <property type="molecule type" value="Genomic_DNA"/>
</dbReference>
<comment type="caution">
    <text evidence="2">The sequence shown here is derived from an EMBL/GenBank/DDBJ whole genome shotgun (WGS) entry which is preliminary data.</text>
</comment>
<dbReference type="AlphaFoldDB" id="A0A4R0KYA4"/>